<dbReference type="InterPro" id="IPR039425">
    <property type="entry name" value="RNA_pol_sigma-70-like"/>
</dbReference>
<evidence type="ECO:0000256" key="1">
    <source>
        <dbReference type="ARBA" id="ARBA00010641"/>
    </source>
</evidence>
<dbReference type="GO" id="GO:0006352">
    <property type="term" value="P:DNA-templated transcription initiation"/>
    <property type="evidence" value="ECO:0007669"/>
    <property type="project" value="InterPro"/>
</dbReference>
<dbReference type="PANTHER" id="PTHR43133">
    <property type="entry name" value="RNA POLYMERASE ECF-TYPE SIGMA FACTO"/>
    <property type="match status" value="1"/>
</dbReference>
<comment type="caution">
    <text evidence="6">The sequence shown here is derived from an EMBL/GenBank/DDBJ whole genome shotgun (WGS) entry which is preliminary data.</text>
</comment>
<dbReference type="NCBIfam" id="TIGR02937">
    <property type="entry name" value="sigma70-ECF"/>
    <property type="match status" value="1"/>
</dbReference>
<keyword evidence="3" id="KW-0731">Sigma factor</keyword>
<dbReference type="InterPro" id="IPR013324">
    <property type="entry name" value="RNA_pol_sigma_r3/r4-like"/>
</dbReference>
<dbReference type="AlphaFoldDB" id="A0A937FXI3"/>
<evidence type="ECO:0000256" key="5">
    <source>
        <dbReference type="ARBA" id="ARBA00023163"/>
    </source>
</evidence>
<keyword evidence="4" id="KW-0238">DNA-binding</keyword>
<evidence type="ECO:0000256" key="4">
    <source>
        <dbReference type="ARBA" id="ARBA00023125"/>
    </source>
</evidence>
<accession>A0A937FXI3</accession>
<keyword evidence="5" id="KW-0804">Transcription</keyword>
<comment type="similarity">
    <text evidence="1">Belongs to the sigma-70 factor family. ECF subfamily.</text>
</comment>
<dbReference type="RefSeq" id="WP_202856375.1">
    <property type="nucleotide sequence ID" value="NZ_JAEUGD010000042.1"/>
</dbReference>
<evidence type="ECO:0000256" key="2">
    <source>
        <dbReference type="ARBA" id="ARBA00023015"/>
    </source>
</evidence>
<dbReference type="PANTHER" id="PTHR43133:SF8">
    <property type="entry name" value="RNA POLYMERASE SIGMA FACTOR HI_1459-RELATED"/>
    <property type="match status" value="1"/>
</dbReference>
<dbReference type="Proteomes" id="UP000614216">
    <property type="component" value="Unassembled WGS sequence"/>
</dbReference>
<dbReference type="SUPFAM" id="SSF88659">
    <property type="entry name" value="Sigma3 and sigma4 domains of RNA polymerase sigma factors"/>
    <property type="match status" value="1"/>
</dbReference>
<evidence type="ECO:0000313" key="7">
    <source>
        <dbReference type="Proteomes" id="UP000614216"/>
    </source>
</evidence>
<dbReference type="Gene3D" id="1.10.10.10">
    <property type="entry name" value="Winged helix-like DNA-binding domain superfamily/Winged helix DNA-binding domain"/>
    <property type="match status" value="1"/>
</dbReference>
<evidence type="ECO:0000256" key="3">
    <source>
        <dbReference type="ARBA" id="ARBA00023082"/>
    </source>
</evidence>
<reference evidence="6" key="1">
    <citation type="submission" date="2021-01" db="EMBL/GenBank/DDBJ databases">
        <title>Fulvivirga kasyanovii gen. nov., sp nov., a novel member of the phylum Bacteroidetes isolated from seawater in a mussel farm.</title>
        <authorList>
            <person name="Zhao L.-H."/>
            <person name="Wang Z.-J."/>
        </authorList>
    </citation>
    <scope>NUCLEOTIDE SEQUENCE</scope>
    <source>
        <strain evidence="6">29W222</strain>
    </source>
</reference>
<gene>
    <name evidence="6" type="ORF">JMN32_10955</name>
</gene>
<dbReference type="EMBL" id="JAEUGD010000042">
    <property type="protein sequence ID" value="MBL6446833.1"/>
    <property type="molecule type" value="Genomic_DNA"/>
</dbReference>
<dbReference type="InterPro" id="IPR013325">
    <property type="entry name" value="RNA_pol_sigma_r2"/>
</dbReference>
<keyword evidence="7" id="KW-1185">Reference proteome</keyword>
<keyword evidence="2" id="KW-0805">Transcription regulation</keyword>
<protein>
    <submittedName>
        <fullName evidence="6">Sigma-70 family RNA polymerase sigma factor</fullName>
    </submittedName>
</protein>
<dbReference type="SUPFAM" id="SSF88946">
    <property type="entry name" value="Sigma2 domain of RNA polymerase sigma factors"/>
    <property type="match status" value="1"/>
</dbReference>
<evidence type="ECO:0000313" key="6">
    <source>
        <dbReference type="EMBL" id="MBL6446833.1"/>
    </source>
</evidence>
<organism evidence="6 7">
    <name type="scientific">Fulvivirga marina</name>
    <dbReference type="NCBI Taxonomy" id="2494733"/>
    <lineage>
        <taxon>Bacteria</taxon>
        <taxon>Pseudomonadati</taxon>
        <taxon>Bacteroidota</taxon>
        <taxon>Cytophagia</taxon>
        <taxon>Cytophagales</taxon>
        <taxon>Fulvivirgaceae</taxon>
        <taxon>Fulvivirga</taxon>
    </lineage>
</organism>
<dbReference type="InterPro" id="IPR014284">
    <property type="entry name" value="RNA_pol_sigma-70_dom"/>
</dbReference>
<name>A0A937FXI3_9BACT</name>
<dbReference type="InterPro" id="IPR036388">
    <property type="entry name" value="WH-like_DNA-bd_sf"/>
</dbReference>
<dbReference type="Gene3D" id="1.10.1740.10">
    <property type="match status" value="1"/>
</dbReference>
<sequence length="192" mass="22373">MEEVQTNGTATDDAILLVKQGDDHFLRQLYEINRPGFLKWFMAHHRITKDEALDLYQKSFTIFYFNVKDEKITALKSNISTYLFGIGKNLVRELFRERKHKVQLDEIPEIETAGSDLLRVEEEAHQRGIVKKILEKLGEPCKSILLMYYFKNFSMESIASNLGYKNEGVVKKKKCLCLKKIREELIEAKTGH</sequence>
<dbReference type="GO" id="GO:0003677">
    <property type="term" value="F:DNA binding"/>
    <property type="evidence" value="ECO:0007669"/>
    <property type="project" value="UniProtKB-KW"/>
</dbReference>
<dbReference type="GO" id="GO:0016987">
    <property type="term" value="F:sigma factor activity"/>
    <property type="evidence" value="ECO:0007669"/>
    <property type="project" value="UniProtKB-KW"/>
</dbReference>
<proteinExistence type="inferred from homology"/>